<evidence type="ECO:0000313" key="2">
    <source>
        <dbReference type="Proteomes" id="UP000827092"/>
    </source>
</evidence>
<dbReference type="AlphaFoldDB" id="A0AAV6TQ17"/>
<dbReference type="EMBL" id="JAFNEN010001512">
    <property type="protein sequence ID" value="KAG8173733.1"/>
    <property type="molecule type" value="Genomic_DNA"/>
</dbReference>
<protein>
    <submittedName>
        <fullName evidence="1">Uncharacterized protein</fullName>
    </submittedName>
</protein>
<accession>A0AAV6TQ17</accession>
<organism evidence="1 2">
    <name type="scientific">Oedothorax gibbosus</name>
    <dbReference type="NCBI Taxonomy" id="931172"/>
    <lineage>
        <taxon>Eukaryota</taxon>
        <taxon>Metazoa</taxon>
        <taxon>Ecdysozoa</taxon>
        <taxon>Arthropoda</taxon>
        <taxon>Chelicerata</taxon>
        <taxon>Arachnida</taxon>
        <taxon>Araneae</taxon>
        <taxon>Araneomorphae</taxon>
        <taxon>Entelegynae</taxon>
        <taxon>Araneoidea</taxon>
        <taxon>Linyphiidae</taxon>
        <taxon>Erigoninae</taxon>
        <taxon>Oedothorax</taxon>
    </lineage>
</organism>
<comment type="caution">
    <text evidence="1">The sequence shown here is derived from an EMBL/GenBank/DDBJ whole genome shotgun (WGS) entry which is preliminary data.</text>
</comment>
<gene>
    <name evidence="1" type="ORF">JTE90_009168</name>
</gene>
<proteinExistence type="predicted"/>
<dbReference type="Gene3D" id="2.40.70.10">
    <property type="entry name" value="Acid Proteases"/>
    <property type="match status" value="1"/>
</dbReference>
<evidence type="ECO:0000313" key="1">
    <source>
        <dbReference type="EMBL" id="KAG8173733.1"/>
    </source>
</evidence>
<dbReference type="InterPro" id="IPR021109">
    <property type="entry name" value="Peptidase_aspartic_dom_sf"/>
</dbReference>
<reference evidence="1 2" key="1">
    <citation type="journal article" date="2022" name="Nat. Ecol. Evol.">
        <title>A masculinizing supergene underlies an exaggerated male reproductive morph in a spider.</title>
        <authorList>
            <person name="Hendrickx F."/>
            <person name="De Corte Z."/>
            <person name="Sonet G."/>
            <person name="Van Belleghem S.M."/>
            <person name="Kostlbacher S."/>
            <person name="Vangestel C."/>
        </authorList>
    </citation>
    <scope>NUCLEOTIDE SEQUENCE [LARGE SCALE GENOMIC DNA]</scope>
    <source>
        <strain evidence="1">W744_W776</strain>
    </source>
</reference>
<dbReference type="Proteomes" id="UP000827092">
    <property type="component" value="Unassembled WGS sequence"/>
</dbReference>
<sequence length="256" mass="28686">MATGGIEENKLENYRNNIQVISVLPSYDGESDSCQHFFGLFSELADLSKWSDQERVTIVKSRLKGNALRLMSDMSRSDLQSPVIDRLKLTRFIDALPAEYQLEVLKFAPDGFDKAVELTSKIQVALQFTKQLQVNERILNSQKPKYLSRSATIQIVNGSGVRFVSCVELTLNLGGQKLKQVFYVTKDIRENNLSGIIGCDFIRDKNVSVHLQEQFIGLSGLKIPFLGCTERVNTVVVTELPASLVNKLLDLERLGS</sequence>
<keyword evidence="2" id="KW-1185">Reference proteome</keyword>
<name>A0AAV6TQ17_9ARAC</name>